<dbReference type="AlphaFoldDB" id="D5CQD4"/>
<dbReference type="Gene3D" id="3.40.390.10">
    <property type="entry name" value="Collagenase (Catalytic Domain)"/>
    <property type="match status" value="1"/>
</dbReference>
<keyword evidence="4 9" id="KW-0378">Hydrolase</keyword>
<dbReference type="GO" id="GO:0005829">
    <property type="term" value="C:cytosol"/>
    <property type="evidence" value="ECO:0007669"/>
    <property type="project" value="UniProtKB-ARBA"/>
</dbReference>
<dbReference type="HOGENOM" id="CLU_001805_4_1_4"/>
<dbReference type="Gene3D" id="1.10.1370.10">
    <property type="entry name" value="Neurolysin, domain 3"/>
    <property type="match status" value="1"/>
</dbReference>
<dbReference type="RefSeq" id="WP_013031051.1">
    <property type="nucleotide sequence ID" value="NC_013959.1"/>
</dbReference>
<evidence type="ECO:0000256" key="6">
    <source>
        <dbReference type="ARBA" id="ARBA00023049"/>
    </source>
</evidence>
<dbReference type="InterPro" id="IPR045666">
    <property type="entry name" value="OpdA_N"/>
</dbReference>
<feature type="domain" description="Oligopeptidase A N-terminal" evidence="11">
    <location>
        <begin position="39"/>
        <end position="148"/>
    </location>
</feature>
<dbReference type="Pfam" id="PF19310">
    <property type="entry name" value="TOP_N"/>
    <property type="match status" value="1"/>
</dbReference>
<keyword evidence="2 9" id="KW-0645">Protease</keyword>
<dbReference type="eggNOG" id="COG0339">
    <property type="taxonomic scope" value="Bacteria"/>
</dbReference>
<evidence type="ECO:0000256" key="1">
    <source>
        <dbReference type="ARBA" id="ARBA00006040"/>
    </source>
</evidence>
<proteinExistence type="inferred from homology"/>
<comment type="similarity">
    <text evidence="1 9">Belongs to the peptidase M3 family.</text>
</comment>
<evidence type="ECO:0000259" key="10">
    <source>
        <dbReference type="Pfam" id="PF01432"/>
    </source>
</evidence>
<comment type="catalytic activity">
    <reaction evidence="7">
        <text>Hydrolysis of oligopeptides, with broad specificity. Gly or Ala commonly occur as P1 or P1' residues, but more distant residues are also important, as is shown by the fact that Z-Gly-Pro-Gly-|-Gly-Pro-Ala is cleaved, but not Z-(Gly)(5).</text>
        <dbReference type="EC" id="3.4.24.70"/>
    </reaction>
</comment>
<evidence type="ECO:0000256" key="3">
    <source>
        <dbReference type="ARBA" id="ARBA00022723"/>
    </source>
</evidence>
<dbReference type="GO" id="GO:0004222">
    <property type="term" value="F:metalloendopeptidase activity"/>
    <property type="evidence" value="ECO:0007669"/>
    <property type="project" value="UniProtKB-EC"/>
</dbReference>
<dbReference type="InterPro" id="IPR045090">
    <property type="entry name" value="Pept_M3A_M3B"/>
</dbReference>
<dbReference type="EMBL" id="CP001965">
    <property type="protein sequence ID" value="ADE13155.1"/>
    <property type="molecule type" value="Genomic_DNA"/>
</dbReference>
<reference evidence="12 13" key="1">
    <citation type="submission" date="2010-03" db="EMBL/GenBank/DDBJ databases">
        <title>Complete sequence of Sideroxydans lithotrophicus ES-1.</title>
        <authorList>
            <consortium name="US DOE Joint Genome Institute"/>
            <person name="Lucas S."/>
            <person name="Copeland A."/>
            <person name="Lapidus A."/>
            <person name="Cheng J.-F."/>
            <person name="Bruce D."/>
            <person name="Goodwin L."/>
            <person name="Pitluck S."/>
            <person name="Munk A.C."/>
            <person name="Detter J.C."/>
            <person name="Han C."/>
            <person name="Tapia R."/>
            <person name="Larimer F."/>
            <person name="Land M."/>
            <person name="Hauser L."/>
            <person name="Kyrpides N."/>
            <person name="Ivanova N."/>
            <person name="Emerson D."/>
            <person name="Woyke T."/>
        </authorList>
    </citation>
    <scope>NUCLEOTIDE SEQUENCE [LARGE SCALE GENOMIC DNA]</scope>
    <source>
        <strain evidence="12 13">ES-1</strain>
    </source>
</reference>
<evidence type="ECO:0000313" key="13">
    <source>
        <dbReference type="Proteomes" id="UP000001625"/>
    </source>
</evidence>
<dbReference type="InterPro" id="IPR024077">
    <property type="entry name" value="Neurolysin/TOP_dom2"/>
</dbReference>
<accession>D5CQD4</accession>
<dbReference type="KEGG" id="slt:Slit_2930"/>
<dbReference type="PANTHER" id="PTHR43660">
    <property type="entry name" value="DIPEPTIDYL CARBOXYPEPTIDASE"/>
    <property type="match status" value="1"/>
</dbReference>
<dbReference type="PANTHER" id="PTHR43660:SF1">
    <property type="entry name" value="DIPEPTIDYL CARBOXYPEPTIDASE"/>
    <property type="match status" value="1"/>
</dbReference>
<dbReference type="GO" id="GO:0006508">
    <property type="term" value="P:proteolysis"/>
    <property type="evidence" value="ECO:0007669"/>
    <property type="project" value="UniProtKB-KW"/>
</dbReference>
<evidence type="ECO:0000256" key="7">
    <source>
        <dbReference type="ARBA" id="ARBA00024603"/>
    </source>
</evidence>
<dbReference type="STRING" id="580332.Slit_2930"/>
<dbReference type="InterPro" id="IPR001567">
    <property type="entry name" value="Pept_M3A_M3B_dom"/>
</dbReference>
<dbReference type="FunFam" id="3.40.390.10:FF:000009">
    <property type="entry name" value="Oligopeptidase A"/>
    <property type="match status" value="1"/>
</dbReference>
<dbReference type="CDD" id="cd06456">
    <property type="entry name" value="M3A_DCP"/>
    <property type="match status" value="1"/>
</dbReference>
<evidence type="ECO:0000256" key="9">
    <source>
        <dbReference type="RuleBase" id="RU003435"/>
    </source>
</evidence>
<name>D5CQD4_SIDLE</name>
<evidence type="ECO:0000256" key="4">
    <source>
        <dbReference type="ARBA" id="ARBA00022801"/>
    </source>
</evidence>
<comment type="cofactor">
    <cofactor evidence="9">
        <name>Zn(2+)</name>
        <dbReference type="ChEBI" id="CHEBI:29105"/>
    </cofactor>
    <text evidence="9">Binds 1 zinc ion.</text>
</comment>
<dbReference type="SUPFAM" id="SSF55486">
    <property type="entry name" value="Metalloproteases ('zincins'), catalytic domain"/>
    <property type="match status" value="1"/>
</dbReference>
<dbReference type="Proteomes" id="UP000001625">
    <property type="component" value="Chromosome"/>
</dbReference>
<keyword evidence="5 9" id="KW-0862">Zinc</keyword>
<organism evidence="12 13">
    <name type="scientific">Sideroxydans lithotrophicus (strain ES-1)</name>
    <dbReference type="NCBI Taxonomy" id="580332"/>
    <lineage>
        <taxon>Bacteria</taxon>
        <taxon>Pseudomonadati</taxon>
        <taxon>Pseudomonadota</taxon>
        <taxon>Betaproteobacteria</taxon>
        <taxon>Nitrosomonadales</taxon>
        <taxon>Gallionellaceae</taxon>
        <taxon>Sideroxydans</taxon>
    </lineage>
</organism>
<sequence length="680" mass="76695">MNPLLDFSGLPRFAEIKPEHVTPAIDELLTRNRALTARLLQDTVEPGWGNFVQPFEDANEQLSRAWGQVGHLNMVMNSPELREVYNANLPKVTQYYAELAQNLALYQKYKAIRNGNGYAELNAAQKKVIENELRDFRLGGAELPEEKKARFMQVQEDLSALCSKFSDNLLDATNAYSCVVEDEQDISGIPADERQVAAEAATEAGKKGWLFTLKAPSYGPVMQYADSRDLRERMYRAFTTRASELLADGSKMDWNNTPLMSRILKLRAEEAQMLGFPNYAELSLASKMAETPRQVAGFLLELAQRARPFAEKDLDELRAFAAAQLNMQDLQAWDIGYASEKLRQQRYAFSEQEVKQYFPEDAVRAGLFGLVETLFGLRIEPSTAPVWHDTVRFFDIRDDNGQLIGQFYLDLYARASKRGGAWMDDAITRRRTAKGIQTPVAYLNCNFASPLGGKPALFTHDEVNTLFHEFGHGLHHLLTQVEELGVSGISGVEWDAVELPSQFMENFCWEWDVLQGMTRHSETGEKLPRALFDKIIAAKNFQSGLQMLRQIEFSLFDLRLHSDYDANGKQSVQQLLDAVRKEVAVLIPPSFNRFQNSFSHIFAGGYAAGYYSYKWAEVLSADAYSLFEENGVLDAATGSHFRQEILAVGGSRDAMDSFIAFRGREPKIDALLRHNGLVTD</sequence>
<evidence type="ECO:0000256" key="2">
    <source>
        <dbReference type="ARBA" id="ARBA00022670"/>
    </source>
</evidence>
<evidence type="ECO:0000259" key="11">
    <source>
        <dbReference type="Pfam" id="PF19310"/>
    </source>
</evidence>
<feature type="domain" description="Peptidase M3A/M3B catalytic" evidence="10">
    <location>
        <begin position="221"/>
        <end position="676"/>
    </location>
</feature>
<dbReference type="EC" id="3.4.24.70" evidence="8"/>
<keyword evidence="3 9" id="KW-0479">Metal-binding</keyword>
<dbReference type="OrthoDB" id="9773538at2"/>
<evidence type="ECO:0000313" key="12">
    <source>
        <dbReference type="EMBL" id="ADE13155.1"/>
    </source>
</evidence>
<dbReference type="MEROPS" id="M03.004"/>
<evidence type="ECO:0000256" key="8">
    <source>
        <dbReference type="ARBA" id="ARBA00026100"/>
    </source>
</evidence>
<dbReference type="Pfam" id="PF01432">
    <property type="entry name" value="Peptidase_M3"/>
    <property type="match status" value="1"/>
</dbReference>
<dbReference type="InterPro" id="IPR024079">
    <property type="entry name" value="MetalloPept_cat_dom_sf"/>
</dbReference>
<keyword evidence="13" id="KW-1185">Reference proteome</keyword>
<gene>
    <name evidence="12" type="ordered locus">Slit_2930</name>
</gene>
<keyword evidence="6 9" id="KW-0482">Metalloprotease</keyword>
<dbReference type="InterPro" id="IPR034005">
    <property type="entry name" value="M3A_DCP"/>
</dbReference>
<dbReference type="GO" id="GO:0046872">
    <property type="term" value="F:metal ion binding"/>
    <property type="evidence" value="ECO:0007669"/>
    <property type="project" value="UniProtKB-UniRule"/>
</dbReference>
<evidence type="ECO:0000256" key="5">
    <source>
        <dbReference type="ARBA" id="ARBA00022833"/>
    </source>
</evidence>
<protein>
    <recommendedName>
        <fullName evidence="8">oligopeptidase A</fullName>
        <ecNumber evidence="8">3.4.24.70</ecNumber>
    </recommendedName>
</protein>